<dbReference type="STRING" id="363870.NG54_02995"/>
<dbReference type="RefSeq" id="WP_025727134.1">
    <property type="nucleotide sequence ID" value="NZ_JAAIWK010000004.1"/>
</dbReference>
<protein>
    <submittedName>
        <fullName evidence="5">Tetratricopeptide repeat protein</fullName>
    </submittedName>
</protein>
<reference evidence="5 7" key="3">
    <citation type="submission" date="2020-03" db="EMBL/GenBank/DDBJ databases">
        <title>Bacillus aquiflavi sp. nov., isolated from yellow water of strong flavor Chinese baijiu in Yibin region of China.</title>
        <authorList>
            <person name="Xie J."/>
        </authorList>
    </citation>
    <scope>NUCLEOTIDE SEQUENCE [LARGE SCALE GENOMIC DNA]</scope>
    <source>
        <strain evidence="5 7">Gsoil 114</strain>
    </source>
</reference>
<evidence type="ECO:0000313" key="6">
    <source>
        <dbReference type="Proteomes" id="UP000030588"/>
    </source>
</evidence>
<accession>A0A0A6VDX1</accession>
<evidence type="ECO:0000256" key="1">
    <source>
        <dbReference type="ARBA" id="ARBA00022737"/>
    </source>
</evidence>
<comment type="caution">
    <text evidence="4">The sequence shown here is derived from an EMBL/GenBank/DDBJ whole genome shotgun (WGS) entry which is preliminary data.</text>
</comment>
<dbReference type="EMBL" id="JAAIWK010000004">
    <property type="protein sequence ID" value="NEY19215.1"/>
    <property type="molecule type" value="Genomic_DNA"/>
</dbReference>
<reference evidence="4 6" key="1">
    <citation type="submission" date="2014-10" db="EMBL/GenBank/DDBJ databases">
        <title>Draft genome of phytase producing Bacillus ginsengihumi strain M2.11.</title>
        <authorList>
            <person name="Toymentseva A."/>
            <person name="Boulygina E.A."/>
            <person name="Kazakov S.V."/>
            <person name="Kayumov I."/>
            <person name="Suleimanova A.D."/>
            <person name="Mardanova A.M."/>
            <person name="Maria S.N."/>
            <person name="Sergey M.Y."/>
            <person name="Sharipova M.R."/>
        </authorList>
    </citation>
    <scope>NUCLEOTIDE SEQUENCE [LARGE SCALE GENOMIC DNA]</scope>
    <source>
        <strain evidence="4 6">M2.11</strain>
    </source>
</reference>
<dbReference type="Gene3D" id="1.25.40.10">
    <property type="entry name" value="Tetratricopeptide repeat domain"/>
    <property type="match status" value="2"/>
</dbReference>
<dbReference type="EMBL" id="JRUN01000005">
    <property type="protein sequence ID" value="KHD86465.1"/>
    <property type="molecule type" value="Genomic_DNA"/>
</dbReference>
<dbReference type="InterPro" id="IPR011990">
    <property type="entry name" value="TPR-like_helical_dom_sf"/>
</dbReference>
<keyword evidence="2 3" id="KW-0802">TPR repeat</keyword>
<dbReference type="PANTHER" id="PTHR44943:SF8">
    <property type="entry name" value="TPR REPEAT-CONTAINING PROTEIN MJ0263"/>
    <property type="match status" value="1"/>
</dbReference>
<evidence type="ECO:0000313" key="5">
    <source>
        <dbReference type="EMBL" id="NEY19215.1"/>
    </source>
</evidence>
<evidence type="ECO:0000313" key="7">
    <source>
        <dbReference type="Proteomes" id="UP000476934"/>
    </source>
</evidence>
<reference evidence="5 7" key="2">
    <citation type="submission" date="2020-02" db="EMBL/GenBank/DDBJ databases">
        <authorList>
            <person name="Feng H."/>
        </authorList>
    </citation>
    <scope>NUCLEOTIDE SEQUENCE [LARGE SCALE GENOMIC DNA]</scope>
    <source>
        <strain evidence="5 7">Gsoil 114</strain>
    </source>
</reference>
<dbReference type="PROSITE" id="PS50005">
    <property type="entry name" value="TPR"/>
    <property type="match status" value="3"/>
</dbReference>
<dbReference type="PANTHER" id="PTHR44943">
    <property type="entry name" value="CELLULOSE SYNTHASE OPERON PROTEIN C"/>
    <property type="match status" value="1"/>
</dbReference>
<name>A0A0A6VDX1_9BACI</name>
<dbReference type="SMART" id="SM00028">
    <property type="entry name" value="TPR"/>
    <property type="match status" value="5"/>
</dbReference>
<dbReference type="Proteomes" id="UP000476934">
    <property type="component" value="Unassembled WGS sequence"/>
</dbReference>
<proteinExistence type="predicted"/>
<dbReference type="Proteomes" id="UP000030588">
    <property type="component" value="Unassembled WGS sequence"/>
</dbReference>
<keyword evidence="1" id="KW-0677">Repeat</keyword>
<evidence type="ECO:0000256" key="3">
    <source>
        <dbReference type="PROSITE-ProRule" id="PRU00339"/>
    </source>
</evidence>
<evidence type="ECO:0000256" key="2">
    <source>
        <dbReference type="ARBA" id="ARBA00022803"/>
    </source>
</evidence>
<dbReference type="Pfam" id="PF13181">
    <property type="entry name" value="TPR_8"/>
    <property type="match status" value="1"/>
</dbReference>
<organism evidence="4 6">
    <name type="scientific">Heyndrickxia ginsengihumi</name>
    <dbReference type="NCBI Taxonomy" id="363870"/>
    <lineage>
        <taxon>Bacteria</taxon>
        <taxon>Bacillati</taxon>
        <taxon>Bacillota</taxon>
        <taxon>Bacilli</taxon>
        <taxon>Bacillales</taxon>
        <taxon>Bacillaceae</taxon>
        <taxon>Heyndrickxia</taxon>
    </lineage>
</organism>
<dbReference type="InterPro" id="IPR019734">
    <property type="entry name" value="TPR_rpt"/>
</dbReference>
<feature type="repeat" description="TPR" evidence="3">
    <location>
        <begin position="90"/>
        <end position="123"/>
    </location>
</feature>
<feature type="repeat" description="TPR" evidence="3">
    <location>
        <begin position="21"/>
        <end position="54"/>
    </location>
</feature>
<evidence type="ECO:0000313" key="4">
    <source>
        <dbReference type="EMBL" id="KHD86465.1"/>
    </source>
</evidence>
<dbReference type="OrthoDB" id="600613at2"/>
<gene>
    <name evidence="5" type="ORF">G4D61_04435</name>
    <name evidence="4" type="ORF">NG54_02995</name>
</gene>
<dbReference type="Pfam" id="PF14559">
    <property type="entry name" value="TPR_19"/>
    <property type="match status" value="2"/>
</dbReference>
<dbReference type="AlphaFoldDB" id="A0A0A6VDX1"/>
<dbReference type="InterPro" id="IPR051685">
    <property type="entry name" value="Ycf3/AcsC/BcsC/TPR_MFPF"/>
</dbReference>
<keyword evidence="7" id="KW-1185">Reference proteome</keyword>
<feature type="repeat" description="TPR" evidence="3">
    <location>
        <begin position="187"/>
        <end position="220"/>
    </location>
</feature>
<sequence>MAKDIEIQQERDNIRFFIPSGDFYFNKGMDAFYRSDLQKAKKYLERAVQLEPKDPVFTLQLAVIYSHCEEFQQAIELFQRILKDLNPKMVDCYYFIAHNYTELGYFNEAYYHVKKYLEKDPDGKYKEEAEELLYLIETEDDDFEYSLYEQDELMMKQEEARWLLETGNFEKALIQLRELIEKYPDYWSSYNNMALAYFYLGQVDQAVEVLEELLEKNPGNLHGLCNLAVFFYHHRRDEELGKILEGLEKVQPLSTDHQYKLGATFAIVGRYEQAYYWLNLLKKRGFEGDASFYYWLSNAAHHTGQFQVSKAAWEQLLKLDPEKKGREPWFHQNEPFLYLEEDINAILKMLSSDKMVERLFAIFLLGNSSHRDEIIAHPDFKDLNEFSLTEKLYLSHVLATKTNISSNVKEMFVQAHQVACLLHEHHRPIHTNARDLFLLWFSIFLEGLKKEELFKNENAYAAATDYVWNKLNGGNLSQAAIAKQYHISVSTLQKYAKKIRMFIQ</sequence>
<dbReference type="SUPFAM" id="SSF48452">
    <property type="entry name" value="TPR-like"/>
    <property type="match status" value="2"/>
</dbReference>